<reference evidence="1" key="1">
    <citation type="submission" date="2023-10" db="EMBL/GenBank/DDBJ databases">
        <title>Genome assembly of Pristionchus species.</title>
        <authorList>
            <person name="Yoshida K."/>
            <person name="Sommer R.J."/>
        </authorList>
    </citation>
    <scope>NUCLEOTIDE SEQUENCE</scope>
    <source>
        <strain evidence="1">RS0144</strain>
    </source>
</reference>
<dbReference type="InterPro" id="IPR011024">
    <property type="entry name" value="G_crystallin-like"/>
</dbReference>
<gene>
    <name evidence="1" type="ORF">PENTCL1PPCAC_21335</name>
</gene>
<accession>A0AAV5TX90</accession>
<feature type="non-terminal residue" evidence="1">
    <location>
        <position position="1"/>
    </location>
</feature>
<comment type="caution">
    <text evidence="1">The sequence shown here is derived from an EMBL/GenBank/DDBJ whole genome shotgun (WGS) entry which is preliminary data.</text>
</comment>
<sequence>NITFYLIFFNSGKDHRVVSDSCEEVPESLKGKLSSIHTHGTCVFVYQDEGCTGDWAAIAPGTYGHSNFNDIMFDNRVKSIGPC</sequence>
<organism evidence="1 2">
    <name type="scientific">Pristionchus entomophagus</name>
    <dbReference type="NCBI Taxonomy" id="358040"/>
    <lineage>
        <taxon>Eukaryota</taxon>
        <taxon>Metazoa</taxon>
        <taxon>Ecdysozoa</taxon>
        <taxon>Nematoda</taxon>
        <taxon>Chromadorea</taxon>
        <taxon>Rhabditida</taxon>
        <taxon>Rhabditina</taxon>
        <taxon>Diplogasteromorpha</taxon>
        <taxon>Diplogasteroidea</taxon>
        <taxon>Neodiplogasteridae</taxon>
        <taxon>Pristionchus</taxon>
    </lineage>
</organism>
<protein>
    <submittedName>
        <fullName evidence="1">Uncharacterized protein</fullName>
    </submittedName>
</protein>
<dbReference type="Proteomes" id="UP001432027">
    <property type="component" value="Unassembled WGS sequence"/>
</dbReference>
<dbReference type="EMBL" id="BTSX01000005">
    <property type="protein sequence ID" value="GMS99160.1"/>
    <property type="molecule type" value="Genomic_DNA"/>
</dbReference>
<evidence type="ECO:0000313" key="1">
    <source>
        <dbReference type="EMBL" id="GMS99160.1"/>
    </source>
</evidence>
<name>A0AAV5TX90_9BILA</name>
<feature type="non-terminal residue" evidence="1">
    <location>
        <position position="83"/>
    </location>
</feature>
<dbReference type="SUPFAM" id="SSF49695">
    <property type="entry name" value="gamma-Crystallin-like"/>
    <property type="match status" value="1"/>
</dbReference>
<proteinExistence type="predicted"/>
<evidence type="ECO:0000313" key="2">
    <source>
        <dbReference type="Proteomes" id="UP001432027"/>
    </source>
</evidence>
<keyword evidence="2" id="KW-1185">Reference proteome</keyword>
<dbReference type="AlphaFoldDB" id="A0AAV5TX90"/>
<dbReference type="Gene3D" id="2.60.20.10">
    <property type="entry name" value="Crystallins"/>
    <property type="match status" value="1"/>
</dbReference>